<dbReference type="EMBL" id="BAEQ01000052">
    <property type="protein sequence ID" value="GAC30008.1"/>
    <property type="molecule type" value="Genomic_DNA"/>
</dbReference>
<dbReference type="PANTHER" id="PTHR34322:SF2">
    <property type="entry name" value="TRANSPOSASE IS200-LIKE DOMAIN-CONTAINING PROTEIN"/>
    <property type="match status" value="1"/>
</dbReference>
<dbReference type="InterPro" id="IPR002686">
    <property type="entry name" value="Transposase_17"/>
</dbReference>
<reference evidence="3" key="1">
    <citation type="journal article" date="2014" name="Environ. Microbiol.">
        <title>Comparative genomics of the marine bacterial genus Glaciecola reveals the high degree of genomic diversity and genomic characteristic for cold adaptation.</title>
        <authorList>
            <person name="Qin Q.L."/>
            <person name="Xie B.B."/>
            <person name="Yu Y."/>
            <person name="Shu Y.L."/>
            <person name="Rong J.C."/>
            <person name="Zhang Y.J."/>
            <person name="Zhao D.L."/>
            <person name="Chen X.L."/>
            <person name="Zhang X.Y."/>
            <person name="Chen B."/>
            <person name="Zhou B.C."/>
            <person name="Zhang Y.Z."/>
        </authorList>
    </citation>
    <scope>NUCLEOTIDE SEQUENCE [LARGE SCALE GENOMIC DNA]</scope>
    <source>
        <strain evidence="3">ACAM 615</strain>
    </source>
</reference>
<dbReference type="GO" id="GO:0006313">
    <property type="term" value="P:DNA transposition"/>
    <property type="evidence" value="ECO:0007669"/>
    <property type="project" value="InterPro"/>
</dbReference>
<dbReference type="RefSeq" id="WP_006013689.1">
    <property type="nucleotide sequence ID" value="NZ_BAEQ01000052.1"/>
</dbReference>
<organism evidence="2 3">
    <name type="scientific">Brumicola pallidula DSM 14239 = ACAM 615</name>
    <dbReference type="NCBI Taxonomy" id="1121922"/>
    <lineage>
        <taxon>Bacteria</taxon>
        <taxon>Pseudomonadati</taxon>
        <taxon>Pseudomonadota</taxon>
        <taxon>Gammaproteobacteria</taxon>
        <taxon>Alteromonadales</taxon>
        <taxon>Alteromonadaceae</taxon>
        <taxon>Brumicola</taxon>
    </lineage>
</organism>
<evidence type="ECO:0000259" key="1">
    <source>
        <dbReference type="SMART" id="SM01321"/>
    </source>
</evidence>
<dbReference type="STRING" id="1121922.GCA_000428905_00108"/>
<dbReference type="SUPFAM" id="SSF143422">
    <property type="entry name" value="Transposase IS200-like"/>
    <property type="match status" value="1"/>
</dbReference>
<dbReference type="InterPro" id="IPR036515">
    <property type="entry name" value="Transposase_17_sf"/>
</dbReference>
<dbReference type="OrthoDB" id="9814067at2"/>
<sequence>MPIARSKQIILSQTSYYHCISRCVRRAFLCGYDKFTGKSFEHRRNWFEKRLTKLSSAFSIDVCAYAIMHNHNHLVLHVDTERAKKWSNIEVMQRWHAVHPNKTITAMYIDPQQRKKLTPIQLSSIHKITNIYRERLTSISYFMKALNQYIALRANREEQCSGRFWESRFKSQALLDERAILSCMIYVDLNPIRAGIASSLEDSHYTSIKRRLACMKIGKQPTELKCLKTQLESNPTFINIDLTCYTHLLRQTATKLKNIRLVNTQNEKIKSSLLEQFGIDEDNWLTLTSHIEEEFSYVVGSVISMEEYRKKLRQKKLKGISTALRLFQ</sequence>
<gene>
    <name evidence="2" type="ORF">GPAL_3157</name>
</gene>
<accession>K6ZMA4</accession>
<dbReference type="AlphaFoldDB" id="K6ZMA4"/>
<dbReference type="SMART" id="SM01321">
    <property type="entry name" value="Y1_Tnp"/>
    <property type="match status" value="1"/>
</dbReference>
<dbReference type="GO" id="GO:0003677">
    <property type="term" value="F:DNA binding"/>
    <property type="evidence" value="ECO:0007669"/>
    <property type="project" value="InterPro"/>
</dbReference>
<evidence type="ECO:0000313" key="2">
    <source>
        <dbReference type="EMBL" id="GAC30008.1"/>
    </source>
</evidence>
<name>K6ZMA4_9ALTE</name>
<protein>
    <recommendedName>
        <fullName evidence="1">Transposase IS200-like domain-containing protein</fullName>
    </recommendedName>
</protein>
<evidence type="ECO:0000313" key="3">
    <source>
        <dbReference type="Proteomes" id="UP000006251"/>
    </source>
</evidence>
<proteinExistence type="predicted"/>
<comment type="caution">
    <text evidence="2">The sequence shown here is derived from an EMBL/GenBank/DDBJ whole genome shotgun (WGS) entry which is preliminary data.</text>
</comment>
<feature type="domain" description="Transposase IS200-like" evidence="1">
    <location>
        <begin position="12"/>
        <end position="190"/>
    </location>
</feature>
<dbReference type="PANTHER" id="PTHR34322">
    <property type="entry name" value="TRANSPOSASE, Y1_TNP DOMAIN-CONTAINING"/>
    <property type="match status" value="1"/>
</dbReference>
<keyword evidence="3" id="KW-1185">Reference proteome</keyword>
<dbReference type="GO" id="GO:0004803">
    <property type="term" value="F:transposase activity"/>
    <property type="evidence" value="ECO:0007669"/>
    <property type="project" value="InterPro"/>
</dbReference>
<dbReference type="Proteomes" id="UP000006251">
    <property type="component" value="Unassembled WGS sequence"/>
</dbReference>
<dbReference type="Gene3D" id="3.30.70.1290">
    <property type="entry name" value="Transposase IS200-like"/>
    <property type="match status" value="1"/>
</dbReference>